<dbReference type="PROSITE" id="PS00463">
    <property type="entry name" value="ZN2_CY6_FUNGAL_1"/>
    <property type="match status" value="1"/>
</dbReference>
<dbReference type="PANTHER" id="PTHR31668">
    <property type="entry name" value="GLUCOSE TRANSPORT TRANSCRIPTION REGULATOR RGT1-RELATED-RELATED"/>
    <property type="match status" value="1"/>
</dbReference>
<dbReference type="Pfam" id="PF00172">
    <property type="entry name" value="Zn_clus"/>
    <property type="match status" value="1"/>
</dbReference>
<dbReference type="SMART" id="SM00066">
    <property type="entry name" value="GAL4"/>
    <property type="match status" value="1"/>
</dbReference>
<keyword evidence="1" id="KW-0479">Metal-binding</keyword>
<dbReference type="InParanoid" id="A0A0C3GN20"/>
<evidence type="ECO:0000256" key="1">
    <source>
        <dbReference type="ARBA" id="ARBA00022723"/>
    </source>
</evidence>
<dbReference type="CDD" id="cd00067">
    <property type="entry name" value="GAL4"/>
    <property type="match status" value="1"/>
</dbReference>
<dbReference type="STRING" id="913774.A0A0C3GN20"/>
<keyword evidence="2" id="KW-0539">Nucleus</keyword>
<dbReference type="InterPro" id="IPR050797">
    <property type="entry name" value="Carb_Metab_Trans_Reg"/>
</dbReference>
<dbReference type="SUPFAM" id="SSF57701">
    <property type="entry name" value="Zn2/Cys6 DNA-binding domain"/>
    <property type="match status" value="1"/>
</dbReference>
<protein>
    <recommendedName>
        <fullName evidence="3">Zn(2)-C6 fungal-type domain-containing protein</fullName>
    </recommendedName>
</protein>
<gene>
    <name evidence="4" type="ORF">OIDMADRAFT_173626</name>
</gene>
<organism evidence="4 5">
    <name type="scientific">Oidiodendron maius (strain Zn)</name>
    <dbReference type="NCBI Taxonomy" id="913774"/>
    <lineage>
        <taxon>Eukaryota</taxon>
        <taxon>Fungi</taxon>
        <taxon>Dikarya</taxon>
        <taxon>Ascomycota</taxon>
        <taxon>Pezizomycotina</taxon>
        <taxon>Leotiomycetes</taxon>
        <taxon>Leotiomycetes incertae sedis</taxon>
        <taxon>Myxotrichaceae</taxon>
        <taxon>Oidiodendron</taxon>
    </lineage>
</organism>
<dbReference type="HOGENOM" id="CLU_016574_6_0_1"/>
<dbReference type="CDD" id="cd12148">
    <property type="entry name" value="fungal_TF_MHR"/>
    <property type="match status" value="1"/>
</dbReference>
<dbReference type="EMBL" id="KN832902">
    <property type="protein sequence ID" value="KIM92954.1"/>
    <property type="molecule type" value="Genomic_DNA"/>
</dbReference>
<reference evidence="4 5" key="1">
    <citation type="submission" date="2014-04" db="EMBL/GenBank/DDBJ databases">
        <authorList>
            <consortium name="DOE Joint Genome Institute"/>
            <person name="Kuo A."/>
            <person name="Martino E."/>
            <person name="Perotto S."/>
            <person name="Kohler A."/>
            <person name="Nagy L.G."/>
            <person name="Floudas D."/>
            <person name="Copeland A."/>
            <person name="Barry K.W."/>
            <person name="Cichocki N."/>
            <person name="Veneault-Fourrey C."/>
            <person name="LaButti K."/>
            <person name="Lindquist E.A."/>
            <person name="Lipzen A."/>
            <person name="Lundell T."/>
            <person name="Morin E."/>
            <person name="Murat C."/>
            <person name="Sun H."/>
            <person name="Tunlid A."/>
            <person name="Henrissat B."/>
            <person name="Grigoriev I.V."/>
            <person name="Hibbett D.S."/>
            <person name="Martin F."/>
            <person name="Nordberg H.P."/>
            <person name="Cantor M.N."/>
            <person name="Hua S.X."/>
        </authorList>
    </citation>
    <scope>NUCLEOTIDE SEQUENCE [LARGE SCALE GENOMIC DNA]</scope>
    <source>
        <strain evidence="4 5">Zn</strain>
    </source>
</reference>
<evidence type="ECO:0000259" key="3">
    <source>
        <dbReference type="PROSITE" id="PS50048"/>
    </source>
</evidence>
<accession>A0A0C3GN20</accession>
<dbReference type="GO" id="GO:0006351">
    <property type="term" value="P:DNA-templated transcription"/>
    <property type="evidence" value="ECO:0007669"/>
    <property type="project" value="InterPro"/>
</dbReference>
<evidence type="ECO:0000256" key="2">
    <source>
        <dbReference type="ARBA" id="ARBA00023242"/>
    </source>
</evidence>
<sequence>MAAQLCELHRKRIKVRQACDCCHNRKIRCDATKPCGNCEVGGLLCILDNKGFQPSPLVPIDVIERCVNAFFTNRYLIMPILNRHHVYATLSHLHDSPEQYGLITALCAVVMIQPELLQPVSGGDLLDLAQAPSTEIFIQETLRARQFFNFLELPSLASVQTSFFLFAALFALDRDRTAWHYLREAIALLQTQRLDEEATYAELLDEKYATSCRRTFWLLFITERAYALQRNHQLTIKRTIGLPTVNPGPEANILHGFLDLIYLFQNFDERFLSLWNLSSTDSDVSPHCFIQLQNTLEVALPQVFRRTDVQKADLFVTRQWLKAMVWRLCLFRKLLSSGTANECMTFNYPIAIARGIAVVSSILPTKAFEVNGVGILEKVFDIGCSLADVLLLYGNSIPISGREVGPRDYLIELVRILGTVLDGSSKYLGLLVAKANDCLHVRIRVALGGCKRSGQGPWIEHRKDYNDSRSKAFKNNMNAKSTFDPPPFDNSKELESTAIADQCKLSYPHPQICWPSELNSSLVGSGNVEYQICDFFSMTD</sequence>
<dbReference type="PANTHER" id="PTHR31668:SF20">
    <property type="entry name" value="ZN(II)2CYS6 TRANSCRIPTION FACTOR (EUROFUNG)"/>
    <property type="match status" value="1"/>
</dbReference>
<dbReference type="Proteomes" id="UP000054321">
    <property type="component" value="Unassembled WGS sequence"/>
</dbReference>
<evidence type="ECO:0000313" key="4">
    <source>
        <dbReference type="EMBL" id="KIM92954.1"/>
    </source>
</evidence>
<evidence type="ECO:0000313" key="5">
    <source>
        <dbReference type="Proteomes" id="UP000054321"/>
    </source>
</evidence>
<dbReference type="GO" id="GO:0003677">
    <property type="term" value="F:DNA binding"/>
    <property type="evidence" value="ECO:0007669"/>
    <property type="project" value="InterPro"/>
</dbReference>
<dbReference type="Pfam" id="PF04082">
    <property type="entry name" value="Fungal_trans"/>
    <property type="match status" value="1"/>
</dbReference>
<name>A0A0C3GN20_OIDMZ</name>
<dbReference type="InterPro" id="IPR036864">
    <property type="entry name" value="Zn2-C6_fun-type_DNA-bd_sf"/>
</dbReference>
<dbReference type="PROSITE" id="PS50048">
    <property type="entry name" value="ZN2_CY6_FUNGAL_2"/>
    <property type="match status" value="1"/>
</dbReference>
<reference evidence="5" key="2">
    <citation type="submission" date="2015-01" db="EMBL/GenBank/DDBJ databases">
        <title>Evolutionary Origins and Diversification of the Mycorrhizal Mutualists.</title>
        <authorList>
            <consortium name="DOE Joint Genome Institute"/>
            <consortium name="Mycorrhizal Genomics Consortium"/>
            <person name="Kohler A."/>
            <person name="Kuo A."/>
            <person name="Nagy L.G."/>
            <person name="Floudas D."/>
            <person name="Copeland A."/>
            <person name="Barry K.W."/>
            <person name="Cichocki N."/>
            <person name="Veneault-Fourrey C."/>
            <person name="LaButti K."/>
            <person name="Lindquist E.A."/>
            <person name="Lipzen A."/>
            <person name="Lundell T."/>
            <person name="Morin E."/>
            <person name="Murat C."/>
            <person name="Riley R."/>
            <person name="Ohm R."/>
            <person name="Sun H."/>
            <person name="Tunlid A."/>
            <person name="Henrissat B."/>
            <person name="Grigoriev I.V."/>
            <person name="Hibbett D.S."/>
            <person name="Martin F."/>
        </authorList>
    </citation>
    <scope>NUCLEOTIDE SEQUENCE [LARGE SCALE GENOMIC DNA]</scope>
    <source>
        <strain evidence="5">Zn</strain>
    </source>
</reference>
<dbReference type="InterPro" id="IPR001138">
    <property type="entry name" value="Zn2Cys6_DnaBD"/>
</dbReference>
<dbReference type="GO" id="GO:0008270">
    <property type="term" value="F:zinc ion binding"/>
    <property type="evidence" value="ECO:0007669"/>
    <property type="project" value="InterPro"/>
</dbReference>
<feature type="domain" description="Zn(2)-C6 fungal-type" evidence="3">
    <location>
        <begin position="18"/>
        <end position="47"/>
    </location>
</feature>
<keyword evidence="5" id="KW-1185">Reference proteome</keyword>
<dbReference type="InterPro" id="IPR007219">
    <property type="entry name" value="XnlR_reg_dom"/>
</dbReference>
<proteinExistence type="predicted"/>
<dbReference type="AlphaFoldDB" id="A0A0C3GN20"/>
<dbReference type="Gene3D" id="4.10.240.10">
    <property type="entry name" value="Zn(2)-C6 fungal-type DNA-binding domain"/>
    <property type="match status" value="1"/>
</dbReference>
<dbReference type="OrthoDB" id="271595at2759"/>
<dbReference type="GO" id="GO:0000981">
    <property type="term" value="F:DNA-binding transcription factor activity, RNA polymerase II-specific"/>
    <property type="evidence" value="ECO:0007669"/>
    <property type="project" value="InterPro"/>
</dbReference>